<accession>A0A7C3V6P0</accession>
<dbReference type="Pfam" id="PF17782">
    <property type="entry name" value="WHD_DprA"/>
    <property type="match status" value="1"/>
</dbReference>
<feature type="domain" description="Smf/DprA SLOG" evidence="2">
    <location>
        <begin position="78"/>
        <end position="287"/>
    </location>
</feature>
<feature type="domain" description="DprA winged helix" evidence="3">
    <location>
        <begin position="314"/>
        <end position="363"/>
    </location>
</feature>
<comment type="caution">
    <text evidence="4">The sequence shown here is derived from an EMBL/GenBank/DDBJ whole genome shotgun (WGS) entry which is preliminary data.</text>
</comment>
<organism evidence="4">
    <name type="scientific">Desulfobacca acetoxidans</name>
    <dbReference type="NCBI Taxonomy" id="60893"/>
    <lineage>
        <taxon>Bacteria</taxon>
        <taxon>Pseudomonadati</taxon>
        <taxon>Thermodesulfobacteriota</taxon>
        <taxon>Desulfobaccia</taxon>
        <taxon>Desulfobaccales</taxon>
        <taxon>Desulfobaccaceae</taxon>
        <taxon>Desulfobacca</taxon>
    </lineage>
</organism>
<dbReference type="Gene3D" id="1.10.10.10">
    <property type="entry name" value="Winged helix-like DNA-binding domain superfamily/Winged helix DNA-binding domain"/>
    <property type="match status" value="1"/>
</dbReference>
<sequence>MTDKLAWLALRGISGVGPVLFHRLVQAFGSPAQVFQTSIPVLQAVRGGSPAIAQAIAGFRQWDRVEEHLGRLQAFGAKVLTLDDPAYPVRLKEVPFPPPLIFVKGEIKPEDSLALAIVGTRGASYYGKKACRSLAQDLARRGVTIVSGLARGIDTAAHQGALESGGRTLAVLGCGLDVVYPPENREIYGLIQECGALVSEYPLGTPPEAYNFPRRNRIISGLALGVLVVEAGAKSGALITAQCALEQGREVLAVPGPINSPTSLGPHHLIQTGAKLVQGVDDILAELPRVATPVSSRSGASPAPPAGTRVTAFQADDPLLPLLGADPLPLEELVQASRLSAPEVMSRLTLLELQGLVRELPGKCYVLGG</sequence>
<dbReference type="PANTHER" id="PTHR43022">
    <property type="entry name" value="PROTEIN SMF"/>
    <property type="match status" value="1"/>
</dbReference>
<dbReference type="InterPro" id="IPR003488">
    <property type="entry name" value="DprA"/>
</dbReference>
<dbReference type="InterPro" id="IPR010994">
    <property type="entry name" value="RuvA_2-like"/>
</dbReference>
<protein>
    <submittedName>
        <fullName evidence="4">DNA-protecting protein DprA</fullName>
    </submittedName>
</protein>
<reference evidence="4" key="1">
    <citation type="journal article" date="2020" name="mSystems">
        <title>Genome- and Community-Level Interaction Insights into Carbon Utilization and Element Cycling Functions of Hydrothermarchaeota in Hydrothermal Sediment.</title>
        <authorList>
            <person name="Zhou Z."/>
            <person name="Liu Y."/>
            <person name="Xu W."/>
            <person name="Pan J."/>
            <person name="Luo Z.H."/>
            <person name="Li M."/>
        </authorList>
    </citation>
    <scope>NUCLEOTIDE SEQUENCE [LARGE SCALE GENOMIC DNA]</scope>
    <source>
        <strain evidence="4">SpSt-897</strain>
    </source>
</reference>
<gene>
    <name evidence="4" type="primary">dprA</name>
    <name evidence="4" type="ORF">ENW96_04195</name>
</gene>
<dbReference type="NCBIfam" id="TIGR00732">
    <property type="entry name" value="dprA"/>
    <property type="match status" value="1"/>
</dbReference>
<evidence type="ECO:0000259" key="3">
    <source>
        <dbReference type="Pfam" id="PF17782"/>
    </source>
</evidence>
<proteinExistence type="inferred from homology"/>
<dbReference type="SUPFAM" id="SSF102405">
    <property type="entry name" value="MCP/YpsA-like"/>
    <property type="match status" value="1"/>
</dbReference>
<dbReference type="SUPFAM" id="SSF47781">
    <property type="entry name" value="RuvA domain 2-like"/>
    <property type="match status" value="1"/>
</dbReference>
<dbReference type="InterPro" id="IPR041614">
    <property type="entry name" value="DprA_WH"/>
</dbReference>
<evidence type="ECO:0000259" key="2">
    <source>
        <dbReference type="Pfam" id="PF02481"/>
    </source>
</evidence>
<dbReference type="EMBL" id="DTMF01000110">
    <property type="protein sequence ID" value="HGF33579.1"/>
    <property type="molecule type" value="Genomic_DNA"/>
</dbReference>
<dbReference type="AlphaFoldDB" id="A0A7C3V6P0"/>
<dbReference type="Pfam" id="PF02481">
    <property type="entry name" value="DNA_processg_A"/>
    <property type="match status" value="1"/>
</dbReference>
<dbReference type="GO" id="GO:0009294">
    <property type="term" value="P:DNA-mediated transformation"/>
    <property type="evidence" value="ECO:0007669"/>
    <property type="project" value="InterPro"/>
</dbReference>
<dbReference type="InterPro" id="IPR057666">
    <property type="entry name" value="DrpA_SLOG"/>
</dbReference>
<comment type="similarity">
    <text evidence="1">Belongs to the DprA/Smf family.</text>
</comment>
<dbReference type="Gene3D" id="3.40.50.450">
    <property type="match status" value="1"/>
</dbReference>
<name>A0A7C3V6P0_9BACT</name>
<dbReference type="PANTHER" id="PTHR43022:SF1">
    <property type="entry name" value="PROTEIN SMF"/>
    <property type="match status" value="1"/>
</dbReference>
<evidence type="ECO:0000256" key="1">
    <source>
        <dbReference type="ARBA" id="ARBA00006525"/>
    </source>
</evidence>
<dbReference type="InterPro" id="IPR036388">
    <property type="entry name" value="WH-like_DNA-bd_sf"/>
</dbReference>
<evidence type="ECO:0000313" key="4">
    <source>
        <dbReference type="EMBL" id="HGF33579.1"/>
    </source>
</evidence>